<proteinExistence type="predicted"/>
<dbReference type="Proteomes" id="UP000789508">
    <property type="component" value="Unassembled WGS sequence"/>
</dbReference>
<feature type="compositionally biased region" description="Polar residues" evidence="1">
    <location>
        <begin position="271"/>
        <end position="281"/>
    </location>
</feature>
<feature type="compositionally biased region" description="Acidic residues" evidence="1">
    <location>
        <begin position="367"/>
        <end position="377"/>
    </location>
</feature>
<feature type="compositionally biased region" description="Pro residues" evidence="1">
    <location>
        <begin position="286"/>
        <end position="302"/>
    </location>
</feature>
<feature type="compositionally biased region" description="Basic and acidic residues" evidence="1">
    <location>
        <begin position="378"/>
        <end position="387"/>
    </location>
</feature>
<feature type="region of interest" description="Disordered" evidence="1">
    <location>
        <begin position="136"/>
        <end position="387"/>
    </location>
</feature>
<name>A0A9N9FLJ2_9GLOM</name>
<dbReference type="EMBL" id="CAJVPS010001535">
    <property type="protein sequence ID" value="CAG8541796.1"/>
    <property type="molecule type" value="Genomic_DNA"/>
</dbReference>
<protein>
    <submittedName>
        <fullName evidence="2">14089_t:CDS:1</fullName>
    </submittedName>
</protein>
<reference evidence="2" key="1">
    <citation type="submission" date="2021-06" db="EMBL/GenBank/DDBJ databases">
        <authorList>
            <person name="Kallberg Y."/>
            <person name="Tangrot J."/>
            <person name="Rosling A."/>
        </authorList>
    </citation>
    <scope>NUCLEOTIDE SEQUENCE</scope>
    <source>
        <strain evidence="2">FL130A</strain>
    </source>
</reference>
<evidence type="ECO:0000313" key="3">
    <source>
        <dbReference type="Proteomes" id="UP000789508"/>
    </source>
</evidence>
<feature type="compositionally biased region" description="Polar residues" evidence="1">
    <location>
        <begin position="199"/>
        <end position="208"/>
    </location>
</feature>
<feature type="region of interest" description="Disordered" evidence="1">
    <location>
        <begin position="64"/>
        <end position="83"/>
    </location>
</feature>
<accession>A0A9N9FLJ2</accession>
<feature type="compositionally biased region" description="Polar residues" evidence="1">
    <location>
        <begin position="178"/>
        <end position="189"/>
    </location>
</feature>
<comment type="caution">
    <text evidence="2">The sequence shown here is derived from an EMBL/GenBank/DDBJ whole genome shotgun (WGS) entry which is preliminary data.</text>
</comment>
<organism evidence="2 3">
    <name type="scientific">Ambispora leptoticha</name>
    <dbReference type="NCBI Taxonomy" id="144679"/>
    <lineage>
        <taxon>Eukaryota</taxon>
        <taxon>Fungi</taxon>
        <taxon>Fungi incertae sedis</taxon>
        <taxon>Mucoromycota</taxon>
        <taxon>Glomeromycotina</taxon>
        <taxon>Glomeromycetes</taxon>
        <taxon>Archaeosporales</taxon>
        <taxon>Ambisporaceae</taxon>
        <taxon>Ambispora</taxon>
    </lineage>
</organism>
<feature type="compositionally biased region" description="Low complexity" evidence="1">
    <location>
        <begin position="228"/>
        <end position="238"/>
    </location>
</feature>
<gene>
    <name evidence="2" type="ORF">ALEPTO_LOCUS5446</name>
</gene>
<dbReference type="OrthoDB" id="2422922at2759"/>
<sequence>MTYYSSPPKNFSPKRELQNVPFSRISKTIVKNITPIESDDGCPTTPIQILEDNQEDDQYGISQASTSSTINPSVSGGKVGDNSSVEWEKESCSLELKRGKTRRLNEKYALMQRKMTEMAQDMTSSRRIPKLNRAFGKSSRTAGSYGIKSAGKHGKRAPVVEQDDISESGVSNLFFRGGSNSSGFEQSLEQQQQQQQWQNKDCSSQYKSDTFDGTIKSTPSTPYSIGLSISSISNNNNSTTPQPHAQTHRWTSQSSPTANSLYSTPHRPSHQPINTRNSAKRISSVWPPPSVPNYDPPSPSPIPKMFKDDDRMDVDLEISLSSPSSRDGTDERSTSTSPEENIYTRQLFHQKLGLEDAARPPLLSFGSDEEEEDDDNNSDNRSDIFRV</sequence>
<evidence type="ECO:0000256" key="1">
    <source>
        <dbReference type="SAM" id="MobiDB-lite"/>
    </source>
</evidence>
<feature type="compositionally biased region" description="Basic and acidic residues" evidence="1">
    <location>
        <begin position="305"/>
        <end position="314"/>
    </location>
</feature>
<dbReference type="AlphaFoldDB" id="A0A9N9FLJ2"/>
<evidence type="ECO:0000313" key="2">
    <source>
        <dbReference type="EMBL" id="CAG8541796.1"/>
    </source>
</evidence>
<keyword evidence="3" id="KW-1185">Reference proteome</keyword>
<feature type="compositionally biased region" description="Polar residues" evidence="1">
    <location>
        <begin position="239"/>
        <end position="263"/>
    </location>
</feature>
<feature type="compositionally biased region" description="Polar residues" evidence="1">
    <location>
        <begin position="64"/>
        <end position="74"/>
    </location>
</feature>